<dbReference type="InterPro" id="IPR001867">
    <property type="entry name" value="OmpR/PhoB-type_DNA-bd"/>
</dbReference>
<gene>
    <name evidence="4" type="ORF">DFP89_13316</name>
</gene>
<accession>A0A368YKK3</accession>
<dbReference type="Pfam" id="PF00486">
    <property type="entry name" value="Trans_reg_C"/>
    <property type="match status" value="1"/>
</dbReference>
<dbReference type="Gene3D" id="1.25.40.10">
    <property type="entry name" value="Tetratricopeptide repeat domain"/>
    <property type="match status" value="1"/>
</dbReference>
<dbReference type="InterPro" id="IPR016032">
    <property type="entry name" value="Sig_transdc_resp-reg_C-effctor"/>
</dbReference>
<protein>
    <submittedName>
        <fullName evidence="4">TolB-like protein</fullName>
    </submittedName>
</protein>
<dbReference type="SMART" id="SM00862">
    <property type="entry name" value="Trans_reg_C"/>
    <property type="match status" value="1"/>
</dbReference>
<dbReference type="AlphaFoldDB" id="A0A368YKK3"/>
<dbReference type="GO" id="GO:0003677">
    <property type="term" value="F:DNA binding"/>
    <property type="evidence" value="ECO:0007669"/>
    <property type="project" value="UniProtKB-UniRule"/>
</dbReference>
<sequence>MDSQRELSFRIDDVTVDLAAGQILDAAGRPVPLRHQSFEVLRQLVAAQGRLLGKEELISAVWPGIAVTDDSLVQCIHEIRRALGPKGQAALQTIPRRGYRLVLPPAAGAAPARTGPVSRRHVLIAAGIAGSGLAVAALLMRRPDDAAVAPNAPPVIAVMPFDVPDPTNAPDHLGASLAETVIAMLSRCPEVATLARRSSFALQDERGDVRILGRKLGAEYVLEGSVRRDGPRLRVTARLDATATGRQVWAARFDAQGSDPLALADAVAGRIIAALSGTRGEVRRAEYAEAWGTDSASLGEYDYAMRAQDMMLGDSSARGNAAAAAILAEGLAKYPGSAAIKVKLAWNDWRRGYNFWSDDIAADFDSAARLARELEAMPDLPPWVSTLVHWLLGYVAMRDGDWGRVLHEVEVTTALAPYDAFLITDLAELLAPAGAYDRALANIDFGAARNPADADYQHALRAWVYRLQGRLADSARETQAAHLLAPYQRLQYAITLVRLNRMEDARAQIAMVRAQEPGFGLAAWRRGTFHADPAIVAGELADLAAAGLPQ</sequence>
<keyword evidence="5" id="KW-1185">Reference proteome</keyword>
<proteinExistence type="predicted"/>
<dbReference type="OrthoDB" id="54411at2"/>
<reference evidence="4 5" key="1">
    <citation type="submission" date="2018-07" db="EMBL/GenBank/DDBJ databases">
        <title>Genomic Encyclopedia of Type Strains, Phase III (KMG-III): the genomes of soil and plant-associated and newly described type strains.</title>
        <authorList>
            <person name="Whitman W."/>
        </authorList>
    </citation>
    <scope>NUCLEOTIDE SEQUENCE [LARGE SCALE GENOMIC DNA]</scope>
    <source>
        <strain evidence="4 5">CECT 8525</strain>
    </source>
</reference>
<dbReference type="InterPro" id="IPR036388">
    <property type="entry name" value="WH-like_DNA-bd_sf"/>
</dbReference>
<evidence type="ECO:0000313" key="4">
    <source>
        <dbReference type="EMBL" id="RCW78674.1"/>
    </source>
</evidence>
<dbReference type="SUPFAM" id="SSF46894">
    <property type="entry name" value="C-terminal effector domain of the bipartite response regulators"/>
    <property type="match status" value="1"/>
</dbReference>
<dbReference type="InterPro" id="IPR011990">
    <property type="entry name" value="TPR-like_helical_dom_sf"/>
</dbReference>
<dbReference type="GO" id="GO:0000160">
    <property type="term" value="P:phosphorelay signal transduction system"/>
    <property type="evidence" value="ECO:0007669"/>
    <property type="project" value="InterPro"/>
</dbReference>
<evidence type="ECO:0000259" key="3">
    <source>
        <dbReference type="PROSITE" id="PS51755"/>
    </source>
</evidence>
<dbReference type="CDD" id="cd00383">
    <property type="entry name" value="trans_reg_C"/>
    <property type="match status" value="1"/>
</dbReference>
<dbReference type="GO" id="GO:0006355">
    <property type="term" value="P:regulation of DNA-templated transcription"/>
    <property type="evidence" value="ECO:0007669"/>
    <property type="project" value="InterPro"/>
</dbReference>
<dbReference type="SUPFAM" id="SSF48452">
    <property type="entry name" value="TPR-like"/>
    <property type="match status" value="1"/>
</dbReference>
<dbReference type="EMBL" id="QPJL01000033">
    <property type="protein sequence ID" value="RCW78674.1"/>
    <property type="molecule type" value="Genomic_DNA"/>
</dbReference>
<dbReference type="PROSITE" id="PS51755">
    <property type="entry name" value="OMPR_PHOB"/>
    <property type="match status" value="1"/>
</dbReference>
<evidence type="ECO:0000256" key="2">
    <source>
        <dbReference type="PROSITE-ProRule" id="PRU01091"/>
    </source>
</evidence>
<dbReference type="SUPFAM" id="SSF52964">
    <property type="entry name" value="TolB, N-terminal domain"/>
    <property type="match status" value="1"/>
</dbReference>
<keyword evidence="1 2" id="KW-0238">DNA-binding</keyword>
<dbReference type="Gene3D" id="3.40.50.10070">
    <property type="entry name" value="TolB, N-terminal domain"/>
    <property type="match status" value="1"/>
</dbReference>
<dbReference type="RefSeq" id="WP_114350752.1">
    <property type="nucleotide sequence ID" value="NZ_QPJL01000033.1"/>
</dbReference>
<comment type="caution">
    <text evidence="4">The sequence shown here is derived from an EMBL/GenBank/DDBJ whole genome shotgun (WGS) entry which is preliminary data.</text>
</comment>
<dbReference type="Gene3D" id="1.10.10.10">
    <property type="entry name" value="Winged helix-like DNA-binding domain superfamily/Winged helix DNA-binding domain"/>
    <property type="match status" value="1"/>
</dbReference>
<feature type="DNA-binding region" description="OmpR/PhoB-type" evidence="2">
    <location>
        <begin position="6"/>
        <end position="103"/>
    </location>
</feature>
<evidence type="ECO:0000256" key="1">
    <source>
        <dbReference type="ARBA" id="ARBA00023125"/>
    </source>
</evidence>
<organism evidence="4 5">
    <name type="scientific">Paracoccus lutimaris</name>
    <dbReference type="NCBI Taxonomy" id="1490030"/>
    <lineage>
        <taxon>Bacteria</taxon>
        <taxon>Pseudomonadati</taxon>
        <taxon>Pseudomonadota</taxon>
        <taxon>Alphaproteobacteria</taxon>
        <taxon>Rhodobacterales</taxon>
        <taxon>Paracoccaceae</taxon>
        <taxon>Paracoccus</taxon>
    </lineage>
</organism>
<name>A0A368YKK3_9RHOB</name>
<dbReference type="Proteomes" id="UP000253345">
    <property type="component" value="Unassembled WGS sequence"/>
</dbReference>
<evidence type="ECO:0000313" key="5">
    <source>
        <dbReference type="Proteomes" id="UP000253345"/>
    </source>
</evidence>
<feature type="domain" description="OmpR/PhoB-type" evidence="3">
    <location>
        <begin position="6"/>
        <end position="103"/>
    </location>
</feature>